<organism evidence="7 8">
    <name type="scientific">Cladosporium halotolerans</name>
    <dbReference type="NCBI Taxonomy" id="1052096"/>
    <lineage>
        <taxon>Eukaryota</taxon>
        <taxon>Fungi</taxon>
        <taxon>Dikarya</taxon>
        <taxon>Ascomycota</taxon>
        <taxon>Pezizomycotina</taxon>
        <taxon>Dothideomycetes</taxon>
        <taxon>Dothideomycetidae</taxon>
        <taxon>Cladosporiales</taxon>
        <taxon>Cladosporiaceae</taxon>
        <taxon>Cladosporium</taxon>
    </lineage>
</organism>
<dbReference type="EMBL" id="JAAQHG020000330">
    <property type="protein sequence ID" value="KAL1581658.1"/>
    <property type="molecule type" value="Genomic_DNA"/>
</dbReference>
<accession>A0AB34KEI9</accession>
<evidence type="ECO:0008006" key="9">
    <source>
        <dbReference type="Google" id="ProtNLM"/>
    </source>
</evidence>
<dbReference type="GO" id="GO:0008270">
    <property type="term" value="F:zinc ion binding"/>
    <property type="evidence" value="ECO:0007669"/>
    <property type="project" value="UniProtKB-KW"/>
</dbReference>
<dbReference type="PANTHER" id="PTHR46481:SF10">
    <property type="entry name" value="ZINC FINGER BED DOMAIN-CONTAINING PROTEIN 39"/>
    <property type="match status" value="1"/>
</dbReference>
<evidence type="ECO:0000256" key="5">
    <source>
        <dbReference type="ARBA" id="ARBA00023242"/>
    </source>
</evidence>
<dbReference type="AlphaFoldDB" id="A0AB34KEI9"/>
<feature type="compositionally biased region" description="Polar residues" evidence="6">
    <location>
        <begin position="101"/>
        <end position="117"/>
    </location>
</feature>
<dbReference type="RefSeq" id="XP_069224767.1">
    <property type="nucleotide sequence ID" value="XM_069378279.1"/>
</dbReference>
<keyword evidence="5" id="KW-0539">Nucleus</keyword>
<evidence type="ECO:0000256" key="6">
    <source>
        <dbReference type="SAM" id="MobiDB-lite"/>
    </source>
</evidence>
<feature type="region of interest" description="Disordered" evidence="6">
    <location>
        <begin position="101"/>
        <end position="130"/>
    </location>
</feature>
<reference evidence="7 8" key="1">
    <citation type="journal article" date="2020" name="Microbiol. Resour. Announc.">
        <title>Draft Genome Sequence of a Cladosporium Species Isolated from the Mesophotic Ascidian Didemnum maculosum.</title>
        <authorList>
            <person name="Gioti A."/>
            <person name="Siaperas R."/>
            <person name="Nikolaivits E."/>
            <person name="Le Goff G."/>
            <person name="Ouazzani J."/>
            <person name="Kotoulas G."/>
            <person name="Topakas E."/>
        </authorList>
    </citation>
    <scope>NUCLEOTIDE SEQUENCE [LARGE SCALE GENOMIC DNA]</scope>
    <source>
        <strain evidence="7 8">TM138-S3</strain>
    </source>
</reference>
<dbReference type="Proteomes" id="UP000803884">
    <property type="component" value="Unassembled WGS sequence"/>
</dbReference>
<evidence type="ECO:0000256" key="3">
    <source>
        <dbReference type="ARBA" id="ARBA00022771"/>
    </source>
</evidence>
<protein>
    <recommendedName>
        <fullName evidence="9">Transposase</fullName>
    </recommendedName>
</protein>
<sequence length="316" mass="36496">MSQSSCLEIAENVNSQKRSSDLDLEEPQIPGPHDLDWRRLKGYKAACNIKKNPSWIWQHGYRLWNEDELEFWLCKRCHHGPVERPFPKGHIFQTTRATSTAAQHMTKQHSISENGKVTPSRPPSKRRKLEDCDFGENTAQQRSVSSFDRNRFRALLLEWIIADSIPFRKIESEHFRRLLTFTGCNLRLEDHLPSRTTLSRWVGKAYDQQFVAVKEVVQSAATRINLSFDLWTSHNQLALLGLVAHFLDHSGVPRTALLSLPRQKGRHCGQEISGTIAEVIREFDVGNKARLLHHGQCVEQRNMPPISRRRVQLQRS</sequence>
<keyword evidence="8" id="KW-1185">Reference proteome</keyword>
<comment type="subcellular location">
    <subcellularLocation>
        <location evidence="1">Nucleus</location>
    </subcellularLocation>
</comment>
<evidence type="ECO:0000256" key="1">
    <source>
        <dbReference type="ARBA" id="ARBA00004123"/>
    </source>
</evidence>
<keyword evidence="4" id="KW-0862">Zinc</keyword>
<evidence type="ECO:0000313" key="8">
    <source>
        <dbReference type="Proteomes" id="UP000803884"/>
    </source>
</evidence>
<evidence type="ECO:0000313" key="7">
    <source>
        <dbReference type="EMBL" id="KAL1581658.1"/>
    </source>
</evidence>
<dbReference type="SUPFAM" id="SSF140996">
    <property type="entry name" value="Hermes dimerisation domain"/>
    <property type="match status" value="1"/>
</dbReference>
<evidence type="ECO:0000256" key="4">
    <source>
        <dbReference type="ARBA" id="ARBA00022833"/>
    </source>
</evidence>
<dbReference type="GeneID" id="96011117"/>
<keyword evidence="2" id="KW-0479">Metal-binding</keyword>
<keyword evidence="3" id="KW-0863">Zinc-finger</keyword>
<dbReference type="GO" id="GO:0005634">
    <property type="term" value="C:nucleus"/>
    <property type="evidence" value="ECO:0007669"/>
    <property type="project" value="UniProtKB-SubCell"/>
</dbReference>
<evidence type="ECO:0000256" key="2">
    <source>
        <dbReference type="ARBA" id="ARBA00022723"/>
    </source>
</evidence>
<gene>
    <name evidence="7" type="ORF">WHR41_09677</name>
</gene>
<name>A0AB34KEI9_9PEZI</name>
<proteinExistence type="predicted"/>
<comment type="caution">
    <text evidence="7">The sequence shown here is derived from an EMBL/GenBank/DDBJ whole genome shotgun (WGS) entry which is preliminary data.</text>
</comment>
<dbReference type="InterPro" id="IPR052035">
    <property type="entry name" value="ZnF_BED_domain_contain"/>
</dbReference>
<dbReference type="PANTHER" id="PTHR46481">
    <property type="entry name" value="ZINC FINGER BED DOMAIN-CONTAINING PROTEIN 4"/>
    <property type="match status" value="1"/>
</dbReference>